<keyword evidence="2" id="KW-1185">Reference proteome</keyword>
<dbReference type="Proteomes" id="UP000036503">
    <property type="component" value="Unassembled WGS sequence"/>
</dbReference>
<protein>
    <submittedName>
        <fullName evidence="1">Uncharacterized protein</fullName>
    </submittedName>
</protein>
<reference evidence="1 2" key="1">
    <citation type="submission" date="2015-06" db="EMBL/GenBank/DDBJ databases">
        <title>Draft genome sequence of beer spoilage bacterium Megasphaera cerevisiae type strain 20462.</title>
        <authorList>
            <person name="Kutumbaka K."/>
            <person name="Pasmowitz J."/>
            <person name="Mategko J."/>
            <person name="Reyes D."/>
            <person name="Friedrich A."/>
            <person name="Han S."/>
            <person name="Martens-Habbena W."/>
            <person name="Neal-McKinney J."/>
            <person name="Janagama H.K."/>
            <person name="Nadala C."/>
            <person name="Samadpour M."/>
        </authorList>
    </citation>
    <scope>NUCLEOTIDE SEQUENCE [LARGE SCALE GENOMIC DNA]</scope>
    <source>
        <strain evidence="1 2">DSM 20462</strain>
    </source>
</reference>
<proteinExistence type="predicted"/>
<comment type="caution">
    <text evidence="1">The sequence shown here is derived from an EMBL/GenBank/DDBJ whole genome shotgun (WGS) entry which is preliminary data.</text>
</comment>
<dbReference type="AlphaFoldDB" id="A0A0J6WUC8"/>
<dbReference type="PATRIC" id="fig|1122219.3.peg.3009"/>
<evidence type="ECO:0000313" key="2">
    <source>
        <dbReference type="Proteomes" id="UP000036503"/>
    </source>
</evidence>
<dbReference type="EMBL" id="LEKT01000068">
    <property type="protein sequence ID" value="KMO85377.1"/>
    <property type="molecule type" value="Genomic_DNA"/>
</dbReference>
<name>A0A0J6WUC8_9FIRM</name>
<sequence length="59" mass="6998">MTARSFRITIRIWLKASTDYLKCEIYGYKGENRINKREMISMFPGQGPVSSRQYQYASR</sequence>
<organism evidence="1 2">
    <name type="scientific">Megasphaera cerevisiae DSM 20462</name>
    <dbReference type="NCBI Taxonomy" id="1122219"/>
    <lineage>
        <taxon>Bacteria</taxon>
        <taxon>Bacillati</taxon>
        <taxon>Bacillota</taxon>
        <taxon>Negativicutes</taxon>
        <taxon>Veillonellales</taxon>
        <taxon>Veillonellaceae</taxon>
        <taxon>Megasphaera</taxon>
    </lineage>
</organism>
<evidence type="ECO:0000313" key="1">
    <source>
        <dbReference type="EMBL" id="KMO85377.1"/>
    </source>
</evidence>
<accession>A0A0J6WUC8</accession>
<dbReference type="InParanoid" id="A0A0J6WUC8"/>
<gene>
    <name evidence="1" type="ORF">AB840_13915</name>
</gene>